<keyword evidence="2" id="KW-1185">Reference proteome</keyword>
<dbReference type="EMBL" id="DF820460">
    <property type="protein sequence ID" value="GAK54124.1"/>
    <property type="molecule type" value="Genomic_DNA"/>
</dbReference>
<dbReference type="SUPFAM" id="SSF53067">
    <property type="entry name" value="Actin-like ATPase domain"/>
    <property type="match status" value="1"/>
</dbReference>
<dbReference type="Proteomes" id="UP000030700">
    <property type="component" value="Unassembled WGS sequence"/>
</dbReference>
<evidence type="ECO:0000313" key="2">
    <source>
        <dbReference type="Proteomes" id="UP000030700"/>
    </source>
</evidence>
<accession>A0A081BRU3</accession>
<dbReference type="STRING" id="1499966.U14_05402"/>
<dbReference type="InterPro" id="IPR043129">
    <property type="entry name" value="ATPase_NBD"/>
</dbReference>
<dbReference type="AlphaFoldDB" id="A0A081BRU3"/>
<evidence type="ECO:0008006" key="3">
    <source>
        <dbReference type="Google" id="ProtNLM"/>
    </source>
</evidence>
<reference evidence="1" key="1">
    <citation type="journal article" date="2015" name="PeerJ">
        <title>First genomic representation of candidate bacterial phylum KSB3 points to enhanced environmental sensing as a trigger of wastewater bulking.</title>
        <authorList>
            <person name="Sekiguchi Y."/>
            <person name="Ohashi A."/>
            <person name="Parks D.H."/>
            <person name="Yamauchi T."/>
            <person name="Tyson G.W."/>
            <person name="Hugenholtz P."/>
        </authorList>
    </citation>
    <scope>NUCLEOTIDE SEQUENCE [LARGE SCALE GENOMIC DNA]</scope>
</reference>
<dbReference type="HOGENOM" id="CLU_594017_0_0_0"/>
<name>A0A081BRU3_9BACT</name>
<protein>
    <recommendedName>
        <fullName evidence="3">ROK family protein</fullName>
    </recommendedName>
</protein>
<organism evidence="1">
    <name type="scientific">Candidatus Moduliflexus flocculans</name>
    <dbReference type="NCBI Taxonomy" id="1499966"/>
    <lineage>
        <taxon>Bacteria</taxon>
        <taxon>Candidatus Moduliflexota</taxon>
        <taxon>Candidatus Moduliflexia</taxon>
        <taxon>Candidatus Moduliflexales</taxon>
        <taxon>Candidatus Moduliflexaceae</taxon>
    </lineage>
</organism>
<sequence length="465" mass="50388">MAASLLQTFPRIHAPLDPGFIPAVLANRSYRAAVAAASNTTTLGIALERENGLVYRADLQIFAPGSEYDADTLRVVDRHIKFLLWAKGGWKLYLSGPGQICREMQARYAKGGMREFDAQLMQKAYDLPFTVAIVAPADMPDAKEITSSIGGHLEGCRIGFDLGASDYKISAVIDGEAVFSDEIPWHPVVQSDPNYHYQHIADGFKLAASKMPRVDAIGGSSAGIYVDNCPKVASLFRSVPPEQFDKVIKPMFLNLQKEWGVPLVVINDGDVTALAGAMSLKKNAMLGIAMGSSEAAGYLDPAGSIPGYLNELAFAPVDFNEQTVADEWSGDRGVGALYFSQQAVNKLAPAAGITFPAEMPLPERLKVVQEKANAGDPAAEKIFETIGVYLGYTLPHYAEYYAYENVLILGRVTSGRGGEIILQKAKEVFEQEFPQDAARITLYVPDEKSRRVGQSVAAASLPEMK</sequence>
<dbReference type="Gene3D" id="3.30.420.40">
    <property type="match status" value="2"/>
</dbReference>
<gene>
    <name evidence="1" type="ORF">U14_05402</name>
</gene>
<proteinExistence type="predicted"/>
<evidence type="ECO:0000313" key="1">
    <source>
        <dbReference type="EMBL" id="GAK54124.1"/>
    </source>
</evidence>